<feature type="region of interest" description="Disordered" evidence="5">
    <location>
        <begin position="86"/>
        <end position="149"/>
    </location>
</feature>
<dbReference type="InterPro" id="IPR051206">
    <property type="entry name" value="NAMLAA_amidase_2"/>
</dbReference>
<dbReference type="GO" id="GO:0008745">
    <property type="term" value="F:N-acetylmuramoyl-L-alanine amidase activity"/>
    <property type="evidence" value="ECO:0007669"/>
    <property type="project" value="UniProtKB-EC"/>
</dbReference>
<dbReference type="SMART" id="SM00644">
    <property type="entry name" value="Ami_2"/>
    <property type="match status" value="1"/>
</dbReference>
<accession>A0A841DGV5</accession>
<dbReference type="AlphaFoldDB" id="A0A841DGV5"/>
<dbReference type="SUPFAM" id="SSF53955">
    <property type="entry name" value="Lysozyme-like"/>
    <property type="match status" value="1"/>
</dbReference>
<evidence type="ECO:0000256" key="3">
    <source>
        <dbReference type="ARBA" id="ARBA00022801"/>
    </source>
</evidence>
<dbReference type="InterPro" id="IPR036505">
    <property type="entry name" value="Amidase/PGRP_sf"/>
</dbReference>
<dbReference type="SUPFAM" id="SSF55846">
    <property type="entry name" value="N-acetylmuramoyl-L-alanine amidase-like"/>
    <property type="match status" value="1"/>
</dbReference>
<evidence type="ECO:0000256" key="1">
    <source>
        <dbReference type="ARBA" id="ARBA00001561"/>
    </source>
</evidence>
<evidence type="ECO:0000256" key="6">
    <source>
        <dbReference type="SAM" id="SignalP"/>
    </source>
</evidence>
<keyword evidence="9" id="KW-1185">Reference proteome</keyword>
<keyword evidence="3" id="KW-0378">Hydrolase</keyword>
<reference evidence="8 9" key="1">
    <citation type="submission" date="2020-08" db="EMBL/GenBank/DDBJ databases">
        <title>Genomic Encyclopedia of Type Strains, Phase III (KMG-III): the genomes of soil and plant-associated and newly described type strains.</title>
        <authorList>
            <person name="Whitman W."/>
        </authorList>
    </citation>
    <scope>NUCLEOTIDE SEQUENCE [LARGE SCALE GENOMIC DNA]</scope>
    <source>
        <strain evidence="8 9">CECT 3303</strain>
    </source>
</reference>
<comment type="catalytic activity">
    <reaction evidence="1">
        <text>Hydrolyzes the link between N-acetylmuramoyl residues and L-amino acid residues in certain cell-wall glycopeptides.</text>
        <dbReference type="EC" id="3.5.1.28"/>
    </reaction>
</comment>
<evidence type="ECO:0000256" key="2">
    <source>
        <dbReference type="ARBA" id="ARBA00011901"/>
    </source>
</evidence>
<dbReference type="PANTHER" id="PTHR30417">
    <property type="entry name" value="N-ACETYLMURAMOYL-L-ALANINE AMIDASE AMID"/>
    <property type="match status" value="1"/>
</dbReference>
<organism evidence="8 9">
    <name type="scientific">Planomonospora venezuelensis</name>
    <dbReference type="NCBI Taxonomy" id="1999"/>
    <lineage>
        <taxon>Bacteria</taxon>
        <taxon>Bacillati</taxon>
        <taxon>Actinomycetota</taxon>
        <taxon>Actinomycetes</taxon>
        <taxon>Streptosporangiales</taxon>
        <taxon>Streptosporangiaceae</taxon>
        <taxon>Planomonospora</taxon>
    </lineage>
</organism>
<comment type="caution">
    <text evidence="8">The sequence shown here is derived from an EMBL/GenBank/DDBJ whole genome shotgun (WGS) entry which is preliminary data.</text>
</comment>
<dbReference type="Gene3D" id="3.40.80.10">
    <property type="entry name" value="Peptidoglycan recognition protein-like"/>
    <property type="match status" value="1"/>
</dbReference>
<evidence type="ECO:0000313" key="8">
    <source>
        <dbReference type="EMBL" id="MBB5967614.1"/>
    </source>
</evidence>
<gene>
    <name evidence="8" type="ORF">FHS22_006921</name>
</gene>
<dbReference type="Pfam" id="PF01510">
    <property type="entry name" value="Amidase_2"/>
    <property type="match status" value="1"/>
</dbReference>
<dbReference type="RefSeq" id="WP_184948328.1">
    <property type="nucleotide sequence ID" value="NZ_BAAAWZ010000004.1"/>
</dbReference>
<evidence type="ECO:0000313" key="9">
    <source>
        <dbReference type="Proteomes" id="UP000562352"/>
    </source>
</evidence>
<sequence length="656" mass="70126">MRHLAGTAVLAALVVIVPAAPGKADPRPEAPGGRQAAFAEAARAYGVPESVLLAVSYLESRWDGNDGLPSVAGGYGPMHLVDAGLAVPRGTGAPEGAGASGETGDHGDHGGHVHGSGEDPRGDETRPMARPARRPGPAAAPPPDTLRLASRLTGIPPERLRADPAANIRGGAALLAEYRRREGAPPGGEPVRWYGAVARYAASDDPGAAAAFADEVYATIRAGAARTTDDGEPMVLPPDPSAVPPAPASGRLGLHRPPAAPGPDCPPTVACRWLPAPYQRIGKGRYGNHDRYEGHREIDYIVVHDGESSYRSMVNAVRNPHYLSWHFTLRSRDGLVAQHLRGRDIGWHAGNWDVNSRSIGLEHEGYVARGGAWYTEAMYRASAKLVGHLARTYGVPLDRAHIVGHDNVPGTTRATVRGMHTDPGPYWDWARYFELLGRPLDRAARPRGHSVIILPDYAAHRPGFTGCGGSGACPPQGASSVWLHTAPSADAPLVKDVGRHPTGGSTRNVHDHAARASAGQRYARAGRENGWTAIWYLGQKAWFHDPKGARTSVRASGPLVTPRPGLSSVRLYGRAYPERSAYPEGVEPQRLVPLQYSLPAGQLYSVGLTRRGSYLRAVTFDASRHLVVGGETVYHQIQFGHRFMFVKASDVTLLPR</sequence>
<dbReference type="Gene3D" id="1.10.530.10">
    <property type="match status" value="1"/>
</dbReference>
<keyword evidence="6" id="KW-0732">Signal</keyword>
<protein>
    <recommendedName>
        <fullName evidence="2">N-acetylmuramoyl-L-alanine amidase</fullName>
        <ecNumber evidence="2">3.5.1.28</ecNumber>
    </recommendedName>
</protein>
<name>A0A841DGV5_PLAVE</name>
<dbReference type="PANTHER" id="PTHR30417:SF1">
    <property type="entry name" value="N-ACETYLMURAMOYL-L-ALANINE AMIDASE AMID"/>
    <property type="match status" value="1"/>
</dbReference>
<evidence type="ECO:0000259" key="7">
    <source>
        <dbReference type="SMART" id="SM00644"/>
    </source>
</evidence>
<feature type="signal peptide" evidence="6">
    <location>
        <begin position="1"/>
        <end position="19"/>
    </location>
</feature>
<dbReference type="EC" id="3.5.1.28" evidence="2"/>
<dbReference type="Proteomes" id="UP000562352">
    <property type="component" value="Unassembled WGS sequence"/>
</dbReference>
<keyword evidence="4" id="KW-0961">Cell wall biogenesis/degradation</keyword>
<dbReference type="CDD" id="cd06583">
    <property type="entry name" value="PGRP"/>
    <property type="match status" value="1"/>
</dbReference>
<feature type="domain" description="N-acetylmuramoyl-L-alanine amidase" evidence="7">
    <location>
        <begin position="286"/>
        <end position="424"/>
    </location>
</feature>
<dbReference type="InterPro" id="IPR002502">
    <property type="entry name" value="Amidase_domain"/>
</dbReference>
<dbReference type="GO" id="GO:0071555">
    <property type="term" value="P:cell wall organization"/>
    <property type="evidence" value="ECO:0007669"/>
    <property type="project" value="UniProtKB-KW"/>
</dbReference>
<dbReference type="FunFam" id="3.40.80.10:FF:000006">
    <property type="entry name" value="N-acetylmuramoyl-L-alanine amidase"/>
    <property type="match status" value="1"/>
</dbReference>
<evidence type="ECO:0000256" key="4">
    <source>
        <dbReference type="ARBA" id="ARBA00023316"/>
    </source>
</evidence>
<feature type="compositionally biased region" description="Basic and acidic residues" evidence="5">
    <location>
        <begin position="103"/>
        <end position="127"/>
    </location>
</feature>
<dbReference type="InterPro" id="IPR023346">
    <property type="entry name" value="Lysozyme-like_dom_sf"/>
</dbReference>
<proteinExistence type="predicted"/>
<dbReference type="GO" id="GO:0009254">
    <property type="term" value="P:peptidoglycan turnover"/>
    <property type="evidence" value="ECO:0007669"/>
    <property type="project" value="TreeGrafter"/>
</dbReference>
<dbReference type="GO" id="GO:0009253">
    <property type="term" value="P:peptidoglycan catabolic process"/>
    <property type="evidence" value="ECO:0007669"/>
    <property type="project" value="InterPro"/>
</dbReference>
<evidence type="ECO:0000256" key="5">
    <source>
        <dbReference type="SAM" id="MobiDB-lite"/>
    </source>
</evidence>
<feature type="chain" id="PRO_5038511388" description="N-acetylmuramoyl-L-alanine amidase" evidence="6">
    <location>
        <begin position="20"/>
        <end position="656"/>
    </location>
</feature>
<dbReference type="EMBL" id="JACHJJ010000035">
    <property type="protein sequence ID" value="MBB5967614.1"/>
    <property type="molecule type" value="Genomic_DNA"/>
</dbReference>